<evidence type="ECO:0000256" key="4">
    <source>
        <dbReference type="RuleBase" id="RU003744"/>
    </source>
</evidence>
<protein>
    <submittedName>
        <fullName evidence="6">Transporter substrate-binding domain-containing protein</fullName>
    </submittedName>
</protein>
<keyword evidence="3" id="KW-0732">Signal</keyword>
<comment type="subcellular location">
    <subcellularLocation>
        <location evidence="1">Cell envelope</location>
    </subcellularLocation>
</comment>
<gene>
    <name evidence="6" type="ORF">ORQ98_13115</name>
</gene>
<evidence type="ECO:0000313" key="6">
    <source>
        <dbReference type="EMBL" id="MDE1462909.1"/>
    </source>
</evidence>
<feature type="domain" description="Solute-binding protein family 3/N-terminal" evidence="5">
    <location>
        <begin position="42"/>
        <end position="266"/>
    </location>
</feature>
<dbReference type="InterPro" id="IPR001638">
    <property type="entry name" value="Solute-binding_3/MltF_N"/>
</dbReference>
<accession>A0ABT5U959</accession>
<evidence type="ECO:0000313" key="7">
    <source>
        <dbReference type="Proteomes" id="UP001528823"/>
    </source>
</evidence>
<evidence type="ECO:0000256" key="2">
    <source>
        <dbReference type="ARBA" id="ARBA00010333"/>
    </source>
</evidence>
<keyword evidence="7" id="KW-1185">Reference proteome</keyword>
<dbReference type="Gene3D" id="3.40.190.10">
    <property type="entry name" value="Periplasmic binding protein-like II"/>
    <property type="match status" value="2"/>
</dbReference>
<comment type="caution">
    <text evidence="6">The sequence shown here is derived from an EMBL/GenBank/DDBJ whole genome shotgun (WGS) entry which is preliminary data.</text>
</comment>
<dbReference type="RefSeq" id="WP_274689259.1">
    <property type="nucleotide sequence ID" value="NZ_JAPMOU010000015.1"/>
</dbReference>
<organism evidence="6 7">
    <name type="scientific">Spartinivicinus poritis</name>
    <dbReference type="NCBI Taxonomy" id="2994640"/>
    <lineage>
        <taxon>Bacteria</taxon>
        <taxon>Pseudomonadati</taxon>
        <taxon>Pseudomonadota</taxon>
        <taxon>Gammaproteobacteria</taxon>
        <taxon>Oceanospirillales</taxon>
        <taxon>Zooshikellaceae</taxon>
        <taxon>Spartinivicinus</taxon>
    </lineage>
</organism>
<dbReference type="PANTHER" id="PTHR35936">
    <property type="entry name" value="MEMBRANE-BOUND LYTIC MUREIN TRANSGLYCOSYLASE F"/>
    <property type="match status" value="1"/>
</dbReference>
<reference evidence="6 7" key="1">
    <citation type="submission" date="2022-11" db="EMBL/GenBank/DDBJ databases">
        <title>Spartinivicinus poritis sp. nov., isolated from scleractinian coral Porites lutea.</title>
        <authorList>
            <person name="Zhang G."/>
            <person name="Cai L."/>
            <person name="Wei Q."/>
        </authorList>
    </citation>
    <scope>NUCLEOTIDE SEQUENCE [LARGE SCALE GENOMIC DNA]</scope>
    <source>
        <strain evidence="6 7">A2-2</strain>
    </source>
</reference>
<dbReference type="SMART" id="SM00062">
    <property type="entry name" value="PBPb"/>
    <property type="match status" value="1"/>
</dbReference>
<proteinExistence type="inferred from homology"/>
<dbReference type="Pfam" id="PF00497">
    <property type="entry name" value="SBP_bac_3"/>
    <property type="match status" value="1"/>
</dbReference>
<comment type="similarity">
    <text evidence="2 4">Belongs to the bacterial solute-binding protein 3 family.</text>
</comment>
<dbReference type="PROSITE" id="PS01039">
    <property type="entry name" value="SBP_BACTERIAL_3"/>
    <property type="match status" value="1"/>
</dbReference>
<evidence type="ECO:0000256" key="1">
    <source>
        <dbReference type="ARBA" id="ARBA00004196"/>
    </source>
</evidence>
<dbReference type="InterPro" id="IPR018313">
    <property type="entry name" value="SBP_3_CS"/>
</dbReference>
<evidence type="ECO:0000256" key="3">
    <source>
        <dbReference type="ARBA" id="ARBA00022729"/>
    </source>
</evidence>
<dbReference type="PANTHER" id="PTHR35936:SF25">
    <property type="entry name" value="ABC TRANSPORTER SUBSTRATE-BINDING PROTEIN"/>
    <property type="match status" value="1"/>
</dbReference>
<sequence>MSVIDRAGLGEQMHLHKKIGCLLITCFMLSATPVVLAKTVETLRCGTNEFAPFGFIENGQLKGIEVELFHEIGKRLNIQTKLNLFPWSRMLAMVKKGDLDCMIAAFRTEERLAYMDYTNVPFHVSSLVFFIHQDRPFQFNTLEDLKGRNIGLVTGFSTSPEFDEALNKQWFTVSPVNDFKQNFEKLAVKRVDMVLVNRHVGAYLLKKLNLPQIAALSVPLTARPAYLTFSKRAGKGYLIPLFDMMLFELLTDGTYQDLFEKYTAIVDTVSHDNGEGSTRLE</sequence>
<evidence type="ECO:0000259" key="5">
    <source>
        <dbReference type="SMART" id="SM00062"/>
    </source>
</evidence>
<dbReference type="Proteomes" id="UP001528823">
    <property type="component" value="Unassembled WGS sequence"/>
</dbReference>
<name>A0ABT5U959_9GAMM</name>
<dbReference type="SUPFAM" id="SSF53850">
    <property type="entry name" value="Periplasmic binding protein-like II"/>
    <property type="match status" value="1"/>
</dbReference>
<dbReference type="EMBL" id="JAPMOU010000015">
    <property type="protein sequence ID" value="MDE1462909.1"/>
    <property type="molecule type" value="Genomic_DNA"/>
</dbReference>